<gene>
    <name evidence="1" type="ORF">KPL71_003081</name>
</gene>
<evidence type="ECO:0000313" key="1">
    <source>
        <dbReference type="EMBL" id="KAH9789594.1"/>
    </source>
</evidence>
<sequence>MALWVDDASSNVSAIIACLIALLAVVYFVWTRKTNAKLPPGPRGLPVIGYLPFLGTTDLHKTFTELAGVYGPIFKLWLGKKLCVVVSSPSLVKQVVRDQDITFANRDPPIAGLVASFGGNDILFSNYGPEWRKLRKLFVGKLMSNASLDACYALRKQEVKNIIRDLYNNNKTGIGKPIDVGELSISTFVCVIQNMLWGEALELREKGISNLGAELKFKLAELVVLMGTQNISDIIPCFHGLIYKYRNKVSVVEGEGGAGNNIEGRNKDFLQLLLELQENEDSASSISTIQLKALLVDIISGGTDTTTTTVEWTMTELMHNPRVMKKVQEELAQVVGMDSCVEEFHLPKLKYLDAVVKETFRLHSVPYLVPRRASQSSSIGGYTVPKDTTIILNVWAIHRDPQIWDNPLEFGPEKFFNDGIASKFDYSGNNFQYLPFGAGRRMCAGIALAERMLMFVLASLLHSFDWKLPAGTKLDLSEKFGILIKKKEPLVAIPTPRLPNSELYQ</sequence>
<dbReference type="Proteomes" id="UP000829398">
    <property type="component" value="Chromosome 2"/>
</dbReference>
<proteinExistence type="predicted"/>
<protein>
    <submittedName>
        <fullName evidence="1">Cytochrome P450 family 706 subfamily A polypeptide 4</fullName>
    </submittedName>
</protein>
<name>A0ACB8MVB1_CITSI</name>
<dbReference type="EMBL" id="CM039171">
    <property type="protein sequence ID" value="KAH9789594.1"/>
    <property type="molecule type" value="Genomic_DNA"/>
</dbReference>
<evidence type="ECO:0000313" key="2">
    <source>
        <dbReference type="Proteomes" id="UP000829398"/>
    </source>
</evidence>
<keyword evidence="2" id="KW-1185">Reference proteome</keyword>
<comment type="caution">
    <text evidence="1">The sequence shown here is derived from an EMBL/GenBank/DDBJ whole genome shotgun (WGS) entry which is preliminary data.</text>
</comment>
<organism evidence="1 2">
    <name type="scientific">Citrus sinensis</name>
    <name type="common">Sweet orange</name>
    <name type="synonym">Citrus aurantium var. sinensis</name>
    <dbReference type="NCBI Taxonomy" id="2711"/>
    <lineage>
        <taxon>Eukaryota</taxon>
        <taxon>Viridiplantae</taxon>
        <taxon>Streptophyta</taxon>
        <taxon>Embryophyta</taxon>
        <taxon>Tracheophyta</taxon>
        <taxon>Spermatophyta</taxon>
        <taxon>Magnoliopsida</taxon>
        <taxon>eudicotyledons</taxon>
        <taxon>Gunneridae</taxon>
        <taxon>Pentapetalae</taxon>
        <taxon>rosids</taxon>
        <taxon>malvids</taxon>
        <taxon>Sapindales</taxon>
        <taxon>Rutaceae</taxon>
        <taxon>Aurantioideae</taxon>
        <taxon>Citrus</taxon>
    </lineage>
</organism>
<accession>A0ACB8MVB1</accession>
<reference evidence="2" key="1">
    <citation type="journal article" date="2023" name="Hortic. Res.">
        <title>A chromosome-level phased genome enabling allele-level studies in sweet orange: a case study on citrus Huanglongbing tolerance.</title>
        <authorList>
            <person name="Wu B."/>
            <person name="Yu Q."/>
            <person name="Deng Z."/>
            <person name="Duan Y."/>
            <person name="Luo F."/>
            <person name="Gmitter F. Jr."/>
        </authorList>
    </citation>
    <scope>NUCLEOTIDE SEQUENCE [LARGE SCALE GENOMIC DNA]</scope>
    <source>
        <strain evidence="2">cv. Valencia</strain>
    </source>
</reference>